<reference evidence="2" key="1">
    <citation type="submission" date="2022-12" db="EMBL/GenBank/DDBJ databases">
        <authorList>
            <person name="Webb A."/>
        </authorList>
    </citation>
    <scope>NUCLEOTIDE SEQUENCE</scope>
    <source>
        <strain evidence="2">Pf2</strain>
    </source>
</reference>
<evidence type="ECO:0000313" key="3">
    <source>
        <dbReference type="Proteomes" id="UP001159659"/>
    </source>
</evidence>
<proteinExistence type="predicted"/>
<dbReference type="AlphaFoldDB" id="A0AAV0ULX4"/>
<sequence length="132" mass="14381">MFRSRNGRFALNKTGVIAFILETNAPSVAIVNTTEVPIVDLAAENLAISVANMIESLLELSTALGDERSPSAKGGPSDPKMTEFLPPILPHELVQLKRNYSRVLLAGLRVCLLAPRSLLMAVPVIWLYVEVK</sequence>
<keyword evidence="1" id="KW-1133">Transmembrane helix</keyword>
<gene>
    <name evidence="2" type="ORF">PFR002_LOCUS8524</name>
</gene>
<dbReference type="EMBL" id="CANTFK010000985">
    <property type="protein sequence ID" value="CAI5737957.1"/>
    <property type="molecule type" value="Genomic_DNA"/>
</dbReference>
<evidence type="ECO:0000313" key="2">
    <source>
        <dbReference type="EMBL" id="CAI5737957.1"/>
    </source>
</evidence>
<comment type="caution">
    <text evidence="2">The sequence shown here is derived from an EMBL/GenBank/DDBJ whole genome shotgun (WGS) entry which is preliminary data.</text>
</comment>
<keyword evidence="1" id="KW-0472">Membrane</keyword>
<accession>A0AAV0ULX4</accession>
<protein>
    <submittedName>
        <fullName evidence="2">Uncharacterized protein</fullName>
    </submittedName>
</protein>
<organism evidence="2 3">
    <name type="scientific">Peronospora farinosa</name>
    <dbReference type="NCBI Taxonomy" id="134698"/>
    <lineage>
        <taxon>Eukaryota</taxon>
        <taxon>Sar</taxon>
        <taxon>Stramenopiles</taxon>
        <taxon>Oomycota</taxon>
        <taxon>Peronosporomycetes</taxon>
        <taxon>Peronosporales</taxon>
        <taxon>Peronosporaceae</taxon>
        <taxon>Peronospora</taxon>
    </lineage>
</organism>
<evidence type="ECO:0000256" key="1">
    <source>
        <dbReference type="SAM" id="Phobius"/>
    </source>
</evidence>
<dbReference type="PANTHER" id="PTHR37067">
    <property type="entry name" value="PX DOMAIN-CONTAINING PROTEIN"/>
    <property type="match status" value="1"/>
</dbReference>
<dbReference type="PANTHER" id="PTHR37067:SF3">
    <property type="entry name" value="PX DOMAIN-CONTAINING PROTEIN"/>
    <property type="match status" value="1"/>
</dbReference>
<name>A0AAV0ULX4_9STRA</name>
<keyword evidence="1" id="KW-0812">Transmembrane</keyword>
<feature type="transmembrane region" description="Helical" evidence="1">
    <location>
        <begin position="103"/>
        <end position="129"/>
    </location>
</feature>
<dbReference type="Proteomes" id="UP001159659">
    <property type="component" value="Unassembled WGS sequence"/>
</dbReference>